<evidence type="ECO:0000313" key="2">
    <source>
        <dbReference type="Proteomes" id="UP001371456"/>
    </source>
</evidence>
<accession>A0AAN8YK96</accession>
<evidence type="ECO:0000313" key="1">
    <source>
        <dbReference type="EMBL" id="KAK6795116.1"/>
    </source>
</evidence>
<protein>
    <submittedName>
        <fullName evidence="1">Uncharacterized protein</fullName>
    </submittedName>
</protein>
<sequence>MKAVLYYTLRKTSDKLRTSRTIVSDADISNEYTFGVSGEPFAFSQCHNRVIVVEAYGLTGEISQLEKFIREHVKP</sequence>
<name>A0AAN8YK96_SOLBU</name>
<proteinExistence type="predicted"/>
<reference evidence="1 2" key="1">
    <citation type="submission" date="2024-02" db="EMBL/GenBank/DDBJ databases">
        <title>de novo genome assembly of Solanum bulbocastanum strain 11H21.</title>
        <authorList>
            <person name="Hosaka A.J."/>
        </authorList>
    </citation>
    <scope>NUCLEOTIDE SEQUENCE [LARGE SCALE GENOMIC DNA]</scope>
    <source>
        <tissue evidence="1">Young leaves</tissue>
    </source>
</reference>
<dbReference type="EMBL" id="JBANQN010000003">
    <property type="protein sequence ID" value="KAK6795116.1"/>
    <property type="molecule type" value="Genomic_DNA"/>
</dbReference>
<organism evidence="1 2">
    <name type="scientific">Solanum bulbocastanum</name>
    <name type="common">Wild potato</name>
    <dbReference type="NCBI Taxonomy" id="147425"/>
    <lineage>
        <taxon>Eukaryota</taxon>
        <taxon>Viridiplantae</taxon>
        <taxon>Streptophyta</taxon>
        <taxon>Embryophyta</taxon>
        <taxon>Tracheophyta</taxon>
        <taxon>Spermatophyta</taxon>
        <taxon>Magnoliopsida</taxon>
        <taxon>eudicotyledons</taxon>
        <taxon>Gunneridae</taxon>
        <taxon>Pentapetalae</taxon>
        <taxon>asterids</taxon>
        <taxon>lamiids</taxon>
        <taxon>Solanales</taxon>
        <taxon>Solanaceae</taxon>
        <taxon>Solanoideae</taxon>
        <taxon>Solaneae</taxon>
        <taxon>Solanum</taxon>
    </lineage>
</organism>
<gene>
    <name evidence="1" type="ORF">RDI58_008569</name>
</gene>
<dbReference type="Proteomes" id="UP001371456">
    <property type="component" value="Unassembled WGS sequence"/>
</dbReference>
<keyword evidence="2" id="KW-1185">Reference proteome</keyword>
<dbReference type="AlphaFoldDB" id="A0AAN8YK96"/>
<comment type="caution">
    <text evidence="1">The sequence shown here is derived from an EMBL/GenBank/DDBJ whole genome shotgun (WGS) entry which is preliminary data.</text>
</comment>